<protein>
    <submittedName>
        <fullName evidence="2">Uncharacterized protein</fullName>
    </submittedName>
</protein>
<proteinExistence type="predicted"/>
<evidence type="ECO:0000256" key="1">
    <source>
        <dbReference type="SAM" id="MobiDB-lite"/>
    </source>
</evidence>
<feature type="compositionally biased region" description="Low complexity" evidence="1">
    <location>
        <begin position="44"/>
        <end position="57"/>
    </location>
</feature>
<gene>
    <name evidence="2" type="ORF">RND81_14G172200</name>
</gene>
<comment type="caution">
    <text evidence="2">The sequence shown here is derived from an EMBL/GenBank/DDBJ whole genome shotgun (WGS) entry which is preliminary data.</text>
</comment>
<dbReference type="AlphaFoldDB" id="A0AAW1GRH9"/>
<reference evidence="2" key="1">
    <citation type="submission" date="2024-03" db="EMBL/GenBank/DDBJ databases">
        <title>WGS assembly of Saponaria officinalis var. Norfolk2.</title>
        <authorList>
            <person name="Jenkins J."/>
            <person name="Shu S."/>
            <person name="Grimwood J."/>
            <person name="Barry K."/>
            <person name="Goodstein D."/>
            <person name="Schmutz J."/>
            <person name="Leebens-Mack J."/>
            <person name="Osbourn A."/>
        </authorList>
    </citation>
    <scope>NUCLEOTIDE SEQUENCE [LARGE SCALE GENOMIC DNA]</scope>
    <source>
        <strain evidence="2">JIC</strain>
    </source>
</reference>
<evidence type="ECO:0000313" key="2">
    <source>
        <dbReference type="EMBL" id="KAK9666261.1"/>
    </source>
</evidence>
<dbReference type="Proteomes" id="UP001443914">
    <property type="component" value="Unassembled WGS sequence"/>
</dbReference>
<organism evidence="2 3">
    <name type="scientific">Saponaria officinalis</name>
    <name type="common">Common soapwort</name>
    <name type="synonym">Lychnis saponaria</name>
    <dbReference type="NCBI Taxonomy" id="3572"/>
    <lineage>
        <taxon>Eukaryota</taxon>
        <taxon>Viridiplantae</taxon>
        <taxon>Streptophyta</taxon>
        <taxon>Embryophyta</taxon>
        <taxon>Tracheophyta</taxon>
        <taxon>Spermatophyta</taxon>
        <taxon>Magnoliopsida</taxon>
        <taxon>eudicotyledons</taxon>
        <taxon>Gunneridae</taxon>
        <taxon>Pentapetalae</taxon>
        <taxon>Caryophyllales</taxon>
        <taxon>Caryophyllaceae</taxon>
        <taxon>Caryophylleae</taxon>
        <taxon>Saponaria</taxon>
    </lineage>
</organism>
<feature type="region of interest" description="Disordered" evidence="1">
    <location>
        <begin position="44"/>
        <end position="72"/>
    </location>
</feature>
<accession>A0AAW1GRH9</accession>
<keyword evidence="3" id="KW-1185">Reference proteome</keyword>
<dbReference type="EMBL" id="JBDFQZ010000014">
    <property type="protein sequence ID" value="KAK9666261.1"/>
    <property type="molecule type" value="Genomic_DNA"/>
</dbReference>
<evidence type="ECO:0000313" key="3">
    <source>
        <dbReference type="Proteomes" id="UP001443914"/>
    </source>
</evidence>
<sequence length="136" mass="15231">MGNLLLTDNPPVKSNLLSFLTDYPSEYAPHLSFTFFLFPQNQFSPNPNPKPEFTTFPTSPPPPQPSAGRRSSSPTLPLHLPLFFSFFSFSCFLIQGNSLDLFIFSSGYLPNIILSDKVMIFLKHGRSLSRSSRANV</sequence>
<name>A0AAW1GRH9_SAPOF</name>